<gene>
    <name evidence="3" type="ORF">Llan_2352</name>
</gene>
<dbReference type="eggNOG" id="COG0845">
    <property type="taxonomic scope" value="Bacteria"/>
</dbReference>
<dbReference type="OrthoDB" id="5648883at2"/>
<keyword evidence="4" id="KW-1185">Reference proteome</keyword>
<keyword evidence="1" id="KW-0732">Signal</keyword>
<dbReference type="RefSeq" id="WP_028372466.1">
    <property type="nucleotide sequence ID" value="NZ_CAAAJD010000004.1"/>
</dbReference>
<dbReference type="PROSITE" id="PS51257">
    <property type="entry name" value="PROKAR_LIPOPROTEIN"/>
    <property type="match status" value="1"/>
</dbReference>
<dbReference type="PANTHER" id="PTHR30469:SF15">
    <property type="entry name" value="HLYD FAMILY OF SECRETION PROTEINS"/>
    <property type="match status" value="1"/>
</dbReference>
<evidence type="ECO:0000256" key="1">
    <source>
        <dbReference type="SAM" id="SignalP"/>
    </source>
</evidence>
<dbReference type="Pfam" id="PF25967">
    <property type="entry name" value="RND-MFP_C"/>
    <property type="match status" value="1"/>
</dbReference>
<dbReference type="AlphaFoldDB" id="A0A0W0VFR7"/>
<feature type="domain" description="Multidrug resistance protein MdtA-like C-terminal permuted SH3" evidence="2">
    <location>
        <begin position="324"/>
        <end position="378"/>
    </location>
</feature>
<dbReference type="InterPro" id="IPR058627">
    <property type="entry name" value="MdtA-like_C"/>
</dbReference>
<dbReference type="Gene3D" id="2.40.420.20">
    <property type="match status" value="1"/>
</dbReference>
<evidence type="ECO:0000259" key="2">
    <source>
        <dbReference type="Pfam" id="PF25967"/>
    </source>
</evidence>
<accession>A0A0W0VFR7</accession>
<dbReference type="Gene3D" id="2.40.50.100">
    <property type="match status" value="1"/>
</dbReference>
<evidence type="ECO:0000313" key="4">
    <source>
        <dbReference type="Proteomes" id="UP000054869"/>
    </source>
</evidence>
<dbReference type="Proteomes" id="UP000054869">
    <property type="component" value="Unassembled WGS sequence"/>
</dbReference>
<dbReference type="EMBL" id="LNYI01000057">
    <property type="protein sequence ID" value="KTD18749.1"/>
    <property type="molecule type" value="Genomic_DNA"/>
</dbReference>
<proteinExistence type="predicted"/>
<dbReference type="PANTHER" id="PTHR30469">
    <property type="entry name" value="MULTIDRUG RESISTANCE PROTEIN MDTA"/>
    <property type="match status" value="1"/>
</dbReference>
<protein>
    <submittedName>
        <fullName evidence="3">Membrane-fusion protein AcrA</fullName>
    </submittedName>
</protein>
<dbReference type="STRING" id="45067.Llan_2352"/>
<dbReference type="GO" id="GO:0015562">
    <property type="term" value="F:efflux transmembrane transporter activity"/>
    <property type="evidence" value="ECO:0007669"/>
    <property type="project" value="TreeGrafter"/>
</dbReference>
<sequence length="381" mass="41137">MKIKLTFLLNLLLASLLTACGSDHQQQKKELQTYTVKPETVHKTLFFTGTIQPLHESAITSPLDAVIETMHYHYGQFVKKGDVVMTLNSSELQKQYNDTLTDYLKSKDNYSVTKARFAGTQELWDAGLLSKNNYLSEKSGLDTARMTLMQATRKLGEMLERMDDGSNQKLSSLSIAEFDKVRQALATNHHLIRLKAPADGILLYPPKASDDKSSKLNVGTAVKPNQVIALVGDLTGISVEIDVPEVDIDKIHTGMPATITGIALGRQALKGELVAVNAQATDTGSGGLPSFSAVVEVKSLTPEQRNWIKVGMSASIAIDIDTSNQLLIPIAAVKQEKGKSVVKLRANDGSLSTRIVSTGAAQADKVIVASGLKSGDVVAYD</sequence>
<dbReference type="SUPFAM" id="SSF111369">
    <property type="entry name" value="HlyD-like secretion proteins"/>
    <property type="match status" value="1"/>
</dbReference>
<reference evidence="3 4" key="1">
    <citation type="submission" date="2015-11" db="EMBL/GenBank/DDBJ databases">
        <title>Genomic analysis of 38 Legionella species identifies large and diverse effector repertoires.</title>
        <authorList>
            <person name="Burstein D."/>
            <person name="Amaro F."/>
            <person name="Zusman T."/>
            <person name="Lifshitz Z."/>
            <person name="Cohen O."/>
            <person name="Gilbert J.A."/>
            <person name="Pupko T."/>
            <person name="Shuman H.A."/>
            <person name="Segal G."/>
        </authorList>
    </citation>
    <scope>NUCLEOTIDE SEQUENCE [LARGE SCALE GENOMIC DNA]</scope>
    <source>
        <strain evidence="3 4">ATCC 49751</strain>
    </source>
</reference>
<organism evidence="3 4">
    <name type="scientific">Legionella lansingensis</name>
    <dbReference type="NCBI Taxonomy" id="45067"/>
    <lineage>
        <taxon>Bacteria</taxon>
        <taxon>Pseudomonadati</taxon>
        <taxon>Pseudomonadota</taxon>
        <taxon>Gammaproteobacteria</taxon>
        <taxon>Legionellales</taxon>
        <taxon>Legionellaceae</taxon>
        <taxon>Legionella</taxon>
    </lineage>
</organism>
<evidence type="ECO:0000313" key="3">
    <source>
        <dbReference type="EMBL" id="KTD18749.1"/>
    </source>
</evidence>
<dbReference type="PATRIC" id="fig|45067.4.peg.2471"/>
<dbReference type="Gene3D" id="2.40.30.170">
    <property type="match status" value="1"/>
</dbReference>
<dbReference type="Gene3D" id="1.10.287.470">
    <property type="entry name" value="Helix hairpin bin"/>
    <property type="match status" value="1"/>
</dbReference>
<name>A0A0W0VFR7_9GAMM</name>
<feature type="signal peptide" evidence="1">
    <location>
        <begin position="1"/>
        <end position="19"/>
    </location>
</feature>
<comment type="caution">
    <text evidence="3">The sequence shown here is derived from an EMBL/GenBank/DDBJ whole genome shotgun (WGS) entry which is preliminary data.</text>
</comment>
<feature type="chain" id="PRO_5006914764" evidence="1">
    <location>
        <begin position="20"/>
        <end position="381"/>
    </location>
</feature>
<dbReference type="GO" id="GO:1990281">
    <property type="term" value="C:efflux pump complex"/>
    <property type="evidence" value="ECO:0007669"/>
    <property type="project" value="TreeGrafter"/>
</dbReference>